<evidence type="ECO:0000313" key="11">
    <source>
        <dbReference type="Proteomes" id="UP001159428"/>
    </source>
</evidence>
<evidence type="ECO:0000256" key="8">
    <source>
        <dbReference type="PIRNR" id="PIRNR038093"/>
    </source>
</evidence>
<dbReference type="InterPro" id="IPR001680">
    <property type="entry name" value="WD40_rpt"/>
</dbReference>
<keyword evidence="11" id="KW-1185">Reference proteome</keyword>
<keyword evidence="5" id="KW-0677">Repeat</keyword>
<evidence type="ECO:0000256" key="3">
    <source>
        <dbReference type="ARBA" id="ARBA00022490"/>
    </source>
</evidence>
<keyword evidence="6 8" id="KW-0009">Actin-binding</keyword>
<dbReference type="Pfam" id="PF00400">
    <property type="entry name" value="WD40"/>
    <property type="match status" value="2"/>
</dbReference>
<proteinExistence type="inferred from homology"/>
<evidence type="ECO:0000256" key="4">
    <source>
        <dbReference type="ARBA" id="ARBA00022574"/>
    </source>
</evidence>
<dbReference type="InterPro" id="IPR036322">
    <property type="entry name" value="WD40_repeat_dom_sf"/>
</dbReference>
<keyword evidence="4 9" id="KW-0853">WD repeat</keyword>
<dbReference type="InterPro" id="IPR015943">
    <property type="entry name" value="WD40/YVTN_repeat-like_dom_sf"/>
</dbReference>
<comment type="caution">
    <text evidence="10">The sequence shown here is derived from an EMBL/GenBank/DDBJ whole genome shotgun (WGS) entry which is preliminary data.</text>
</comment>
<feature type="repeat" description="WD" evidence="9">
    <location>
        <begin position="51"/>
        <end position="88"/>
    </location>
</feature>
<comment type="similarity">
    <text evidence="2 8">Belongs to the WD repeat ARPC1 family.</text>
</comment>
<dbReference type="PANTHER" id="PTHR10709:SF2">
    <property type="entry name" value="ACTIN-RELATED PROTEIN 2_3 COMPLEX SUBUNIT"/>
    <property type="match status" value="1"/>
</dbReference>
<evidence type="ECO:0000256" key="1">
    <source>
        <dbReference type="ARBA" id="ARBA00004245"/>
    </source>
</evidence>
<comment type="subcellular location">
    <subcellularLocation>
        <location evidence="1">Cytoplasm</location>
        <location evidence="1">Cytoskeleton</location>
    </subcellularLocation>
</comment>
<evidence type="ECO:0000313" key="10">
    <source>
        <dbReference type="EMBL" id="CAH3039656.1"/>
    </source>
</evidence>
<keyword evidence="7 8" id="KW-0206">Cytoskeleton</keyword>
<dbReference type="InterPro" id="IPR019775">
    <property type="entry name" value="WD40_repeat_CS"/>
</dbReference>
<dbReference type="GO" id="GO:0005885">
    <property type="term" value="C:Arp2/3 protein complex"/>
    <property type="evidence" value="ECO:0007669"/>
    <property type="project" value="UniProtKB-UniRule"/>
</dbReference>
<evidence type="ECO:0000256" key="7">
    <source>
        <dbReference type="ARBA" id="ARBA00023212"/>
    </source>
</evidence>
<organism evidence="10 11">
    <name type="scientific">Pocillopora meandrina</name>
    <dbReference type="NCBI Taxonomy" id="46732"/>
    <lineage>
        <taxon>Eukaryota</taxon>
        <taxon>Metazoa</taxon>
        <taxon>Cnidaria</taxon>
        <taxon>Anthozoa</taxon>
        <taxon>Hexacorallia</taxon>
        <taxon>Scleractinia</taxon>
        <taxon>Astrocoeniina</taxon>
        <taxon>Pocilloporidae</taxon>
        <taxon>Pocillopora</taxon>
    </lineage>
</organism>
<dbReference type="SMART" id="SM00320">
    <property type="entry name" value="WD40"/>
    <property type="match status" value="7"/>
</dbReference>
<evidence type="ECO:0000256" key="9">
    <source>
        <dbReference type="PROSITE-ProRule" id="PRU00221"/>
    </source>
</evidence>
<dbReference type="GO" id="GO:0034314">
    <property type="term" value="P:Arp2/3 complex-mediated actin nucleation"/>
    <property type="evidence" value="ECO:0007669"/>
    <property type="project" value="UniProtKB-UniRule"/>
</dbReference>
<evidence type="ECO:0000256" key="6">
    <source>
        <dbReference type="ARBA" id="ARBA00023203"/>
    </source>
</evidence>
<dbReference type="AlphaFoldDB" id="A0AAU9VU63"/>
<dbReference type="InterPro" id="IPR017383">
    <property type="entry name" value="ARPC1"/>
</dbReference>
<dbReference type="PANTHER" id="PTHR10709">
    <property type="entry name" value="ACTIN-RELATED PROTEIN 2/3 COMPLEX SUBUNIT 1"/>
    <property type="match status" value="1"/>
</dbReference>
<protein>
    <recommendedName>
        <fullName evidence="8">Actin-related protein 2/3 complex subunit</fullName>
    </recommendedName>
</protein>
<sequence>MSDKEVHELSIRPITCFCFNKDCSQLAFSPNDSTVHICKRAGNTWDKGVVLSEHGQRVTGMAWAPTSNRLVTCGADRNAYVWDLQDGQWKPMLVILRINRAATSVCWSPKEDKFAVGSSARLISVCYFEKENDWWVSKHIKKPIRSTVLCLDWHPNNLLLAAGSSDFKTRVFSAFIKEVDGKTNTDTIWGKKSSFGSCLSEFSNGRGGWVHGVSFSASGNKLAWVGHDSSISVVNAANESKMATIKGDFLPFTACVWVTENSIVTAGYDYVPILFNHGDNDTLSGGQKLDIPKKKESSGTVSAMAKFRTMDKRAQSADDSESGTGVHTTHQNAINQVQIHSGTKAGATKFASSGVDGRLVIWNVKVTGQLLVTCHVMCIITLTDLFPAILAIGNS</sequence>
<dbReference type="PROSITE" id="PS00678">
    <property type="entry name" value="WD_REPEATS_1"/>
    <property type="match status" value="1"/>
</dbReference>
<accession>A0AAU9VU63</accession>
<dbReference type="PIRSF" id="PIRSF038093">
    <property type="entry name" value="ARP2/3_su1"/>
    <property type="match status" value="1"/>
</dbReference>
<comment type="function">
    <text evidence="8">Functions as component of the Arp2/3 complex which is involved in regulation of actin polymerization and together with an activating nucleation-promoting factor (NPF) mediates the formation of branched actin networks.</text>
</comment>
<keyword evidence="3 8" id="KW-0963">Cytoplasm</keyword>
<dbReference type="PROSITE" id="PS50082">
    <property type="entry name" value="WD_REPEATS_2"/>
    <property type="match status" value="1"/>
</dbReference>
<dbReference type="GO" id="GO:0051015">
    <property type="term" value="F:actin filament binding"/>
    <property type="evidence" value="ECO:0007669"/>
    <property type="project" value="TreeGrafter"/>
</dbReference>
<gene>
    <name evidence="10" type="ORF">PMEA_00026261</name>
</gene>
<reference evidence="10 11" key="1">
    <citation type="submission" date="2022-05" db="EMBL/GenBank/DDBJ databases">
        <authorList>
            <consortium name="Genoscope - CEA"/>
            <person name="William W."/>
        </authorList>
    </citation>
    <scope>NUCLEOTIDE SEQUENCE [LARGE SCALE GENOMIC DNA]</scope>
</reference>
<dbReference type="Gene3D" id="2.130.10.10">
    <property type="entry name" value="YVTN repeat-like/Quinoprotein amine dehydrogenase"/>
    <property type="match status" value="1"/>
</dbReference>
<name>A0AAU9VU63_9CNID</name>
<dbReference type="Proteomes" id="UP001159428">
    <property type="component" value="Unassembled WGS sequence"/>
</dbReference>
<dbReference type="PROSITE" id="PS50294">
    <property type="entry name" value="WD_REPEATS_REGION"/>
    <property type="match status" value="1"/>
</dbReference>
<dbReference type="SUPFAM" id="SSF50978">
    <property type="entry name" value="WD40 repeat-like"/>
    <property type="match status" value="1"/>
</dbReference>
<evidence type="ECO:0000256" key="2">
    <source>
        <dbReference type="ARBA" id="ARBA00006260"/>
    </source>
</evidence>
<dbReference type="EMBL" id="CALNXJ010000005">
    <property type="protein sequence ID" value="CAH3039656.1"/>
    <property type="molecule type" value="Genomic_DNA"/>
</dbReference>
<evidence type="ECO:0000256" key="5">
    <source>
        <dbReference type="ARBA" id="ARBA00022737"/>
    </source>
</evidence>